<dbReference type="Proteomes" id="UP000036987">
    <property type="component" value="Unassembled WGS sequence"/>
</dbReference>
<dbReference type="OrthoDB" id="5332616at2759"/>
<protein>
    <submittedName>
        <fullName evidence="1">Uncharacterized protein</fullName>
    </submittedName>
</protein>
<accession>A0A0K9NPZ8</accession>
<evidence type="ECO:0000313" key="1">
    <source>
        <dbReference type="EMBL" id="KMZ58055.1"/>
    </source>
</evidence>
<sequence length="96" mass="10739">MASRGNIKVALHETHRAKPGVSDNLSCQGRLSPIPVESMVSFMKGIAEASMKAGTVYKYDLSFLVKMLYKIVEEMWQRLATINFFSSISVFLYKSG</sequence>
<dbReference type="EMBL" id="LFYR01001978">
    <property type="protein sequence ID" value="KMZ58055.1"/>
    <property type="molecule type" value="Genomic_DNA"/>
</dbReference>
<evidence type="ECO:0000313" key="2">
    <source>
        <dbReference type="Proteomes" id="UP000036987"/>
    </source>
</evidence>
<comment type="caution">
    <text evidence="1">The sequence shown here is derived from an EMBL/GenBank/DDBJ whole genome shotgun (WGS) entry which is preliminary data.</text>
</comment>
<gene>
    <name evidence="1" type="ORF">ZOSMA_7G00840</name>
</gene>
<reference evidence="2" key="1">
    <citation type="journal article" date="2016" name="Nature">
        <title>The genome of the seagrass Zostera marina reveals angiosperm adaptation to the sea.</title>
        <authorList>
            <person name="Olsen J.L."/>
            <person name="Rouze P."/>
            <person name="Verhelst B."/>
            <person name="Lin Y.-C."/>
            <person name="Bayer T."/>
            <person name="Collen J."/>
            <person name="Dattolo E."/>
            <person name="De Paoli E."/>
            <person name="Dittami S."/>
            <person name="Maumus F."/>
            <person name="Michel G."/>
            <person name="Kersting A."/>
            <person name="Lauritano C."/>
            <person name="Lohaus R."/>
            <person name="Toepel M."/>
            <person name="Tonon T."/>
            <person name="Vanneste K."/>
            <person name="Amirebrahimi M."/>
            <person name="Brakel J."/>
            <person name="Bostroem C."/>
            <person name="Chovatia M."/>
            <person name="Grimwood J."/>
            <person name="Jenkins J.W."/>
            <person name="Jueterbock A."/>
            <person name="Mraz A."/>
            <person name="Stam W.T."/>
            <person name="Tice H."/>
            <person name="Bornberg-Bauer E."/>
            <person name="Green P.J."/>
            <person name="Pearson G.A."/>
            <person name="Procaccini G."/>
            <person name="Duarte C.M."/>
            <person name="Schmutz J."/>
            <person name="Reusch T.B.H."/>
            <person name="Van de Peer Y."/>
        </authorList>
    </citation>
    <scope>NUCLEOTIDE SEQUENCE [LARGE SCALE GENOMIC DNA]</scope>
    <source>
        <strain evidence="2">cv. Finnish</strain>
    </source>
</reference>
<proteinExistence type="predicted"/>
<name>A0A0K9NPZ8_ZOSMR</name>
<keyword evidence="2" id="KW-1185">Reference proteome</keyword>
<organism evidence="1 2">
    <name type="scientific">Zostera marina</name>
    <name type="common">Eelgrass</name>
    <dbReference type="NCBI Taxonomy" id="29655"/>
    <lineage>
        <taxon>Eukaryota</taxon>
        <taxon>Viridiplantae</taxon>
        <taxon>Streptophyta</taxon>
        <taxon>Embryophyta</taxon>
        <taxon>Tracheophyta</taxon>
        <taxon>Spermatophyta</taxon>
        <taxon>Magnoliopsida</taxon>
        <taxon>Liliopsida</taxon>
        <taxon>Zosteraceae</taxon>
        <taxon>Zostera</taxon>
    </lineage>
</organism>
<dbReference type="AlphaFoldDB" id="A0A0K9NPZ8"/>